<evidence type="ECO:0000313" key="2">
    <source>
        <dbReference type="Proteomes" id="UP000234420"/>
    </source>
</evidence>
<comment type="caution">
    <text evidence="1">The sequence shown here is derived from an EMBL/GenBank/DDBJ whole genome shotgun (WGS) entry which is preliminary data.</text>
</comment>
<dbReference type="EMBL" id="NPIB01000017">
    <property type="protein sequence ID" value="PLC57369.1"/>
    <property type="molecule type" value="Genomic_DNA"/>
</dbReference>
<reference evidence="1 2" key="1">
    <citation type="journal article" date="2018" name="Syst. Appl. Microbiol.">
        <title>Photobacterium carnosum sp. nov., isolated from spoiled modified atmosphere packaged poultry meat.</title>
        <authorList>
            <person name="Hilgarth M."/>
            <person name="Fuertes S."/>
            <person name="Ehrmann M."/>
            <person name="Vogel R.F."/>
        </authorList>
    </citation>
    <scope>NUCLEOTIDE SEQUENCE [LARGE SCALE GENOMIC DNA]</scope>
    <source>
        <strain evidence="1 2">TMW 2.2021</strain>
    </source>
</reference>
<keyword evidence="2" id="KW-1185">Reference proteome</keyword>
<accession>A0A2N4UQS6</accession>
<proteinExistence type="predicted"/>
<organism evidence="1 2">
    <name type="scientific">Photobacterium carnosum</name>
    <dbReference type="NCBI Taxonomy" id="2023717"/>
    <lineage>
        <taxon>Bacteria</taxon>
        <taxon>Pseudomonadati</taxon>
        <taxon>Pseudomonadota</taxon>
        <taxon>Gammaproteobacteria</taxon>
        <taxon>Vibrionales</taxon>
        <taxon>Vibrionaceae</taxon>
        <taxon>Photobacterium</taxon>
    </lineage>
</organism>
<evidence type="ECO:0000313" key="1">
    <source>
        <dbReference type="EMBL" id="PLC57369.1"/>
    </source>
</evidence>
<dbReference type="Proteomes" id="UP000234420">
    <property type="component" value="Unassembled WGS sequence"/>
</dbReference>
<protein>
    <submittedName>
        <fullName evidence="1">Uncharacterized protein</fullName>
    </submittedName>
</protein>
<name>A0A2N4UQS6_9GAMM</name>
<gene>
    <name evidence="1" type="ORF">CIK00_13845</name>
</gene>
<sequence length="568" mass="66598">MNNLIYLSKWNPELYITLKKDDIHRRYIDFNRVQYFNLPRKNKIIIGECTFANRDELVNKFKNEINSIINTYAVESIISMTTKTFSYICWCDKNKLCLFTELSLKQYSEYLYQRVQRKEIKRSSYCHIIHDLKFIFSLLGYNENYFDNILLVSKNDQESNQSYSRSDLKKILPLLRALFKQTATQFLDNPEKHKSSYVSSYTMTFEWNGKKYKICSGISKMMVAATYLMAYYTSTNTTQLFTLKRPKKAGFSIKDEWYTMPVFKRRSFKIIHVEIGQHNLNIPKYCMNFFDTLLKVSTAIDNSKDALLFQLCITNDVVPISSSTLSSFNQRFIRRYHPMTDDRGNELLPKISRFRQTGSQLSQINQGELASSIILGNTPNVIQKHYTTGNHHDNNKMLQETISIRYEQARTKESIKKIKETLHISTLTYEEYLKKLSPNLKVSANGTYCSDPFGNKSKIFNKRSSKYKDNLTLACADLLACFGCEHQVIIQSVDDIWCLLSFKENLEESLYLHIDSKHYEDNFKKTIDFINNKILPKLDKKLIKSSNYKLVNEGRHPLWKDIDSMILS</sequence>
<dbReference type="AlphaFoldDB" id="A0A2N4UQS6"/>
<dbReference type="RefSeq" id="WP_101769431.1">
    <property type="nucleotide sequence ID" value="NZ_BPPU01000002.1"/>
</dbReference>